<accession>A0A4Q7N283</accession>
<dbReference type="Pfam" id="PF21307">
    <property type="entry name" value="Glyco_hydro_95_C"/>
    <property type="match status" value="1"/>
</dbReference>
<dbReference type="Pfam" id="PF22124">
    <property type="entry name" value="Glyco_hydro_95_cat"/>
    <property type="match status" value="1"/>
</dbReference>
<dbReference type="PANTHER" id="PTHR31084">
    <property type="entry name" value="ALPHA-L-FUCOSIDASE 2"/>
    <property type="match status" value="1"/>
</dbReference>
<dbReference type="EMBL" id="SGXA01000001">
    <property type="protein sequence ID" value="RZS74804.1"/>
    <property type="molecule type" value="Genomic_DNA"/>
</dbReference>
<evidence type="ECO:0000259" key="2">
    <source>
        <dbReference type="Pfam" id="PF14498"/>
    </source>
</evidence>
<evidence type="ECO:0000259" key="3">
    <source>
        <dbReference type="Pfam" id="PF21307"/>
    </source>
</evidence>
<dbReference type="GO" id="GO:0005975">
    <property type="term" value="P:carbohydrate metabolic process"/>
    <property type="evidence" value="ECO:0007669"/>
    <property type="project" value="InterPro"/>
</dbReference>
<dbReference type="InterPro" id="IPR054363">
    <property type="entry name" value="GH95_cat"/>
</dbReference>
<comment type="caution">
    <text evidence="5">The sequence shown here is derived from an EMBL/GenBank/DDBJ whole genome shotgun (WGS) entry which is preliminary data.</text>
</comment>
<dbReference type="InterPro" id="IPR008928">
    <property type="entry name" value="6-hairpin_glycosidase_sf"/>
</dbReference>
<dbReference type="InterPro" id="IPR049053">
    <property type="entry name" value="AFCA-like_C"/>
</dbReference>
<dbReference type="Pfam" id="PF14498">
    <property type="entry name" value="Glyco_hyd_65N_2"/>
    <property type="match status" value="1"/>
</dbReference>
<dbReference type="GO" id="GO:0004560">
    <property type="term" value="F:alpha-L-fucosidase activity"/>
    <property type="evidence" value="ECO:0007669"/>
    <property type="project" value="InterPro"/>
</dbReference>
<dbReference type="InterPro" id="IPR016518">
    <property type="entry name" value="Alpha-L-fucosidase"/>
</dbReference>
<dbReference type="InterPro" id="IPR013780">
    <property type="entry name" value="Glyco_hydro_b"/>
</dbReference>
<dbReference type="PIRSF" id="PIRSF007663">
    <property type="entry name" value="UCP007663"/>
    <property type="match status" value="1"/>
</dbReference>
<organism evidence="5 6">
    <name type="scientific">Pseudobacter ginsenosidimutans</name>
    <dbReference type="NCBI Taxonomy" id="661488"/>
    <lineage>
        <taxon>Bacteria</taxon>
        <taxon>Pseudomonadati</taxon>
        <taxon>Bacteroidota</taxon>
        <taxon>Chitinophagia</taxon>
        <taxon>Chitinophagales</taxon>
        <taxon>Chitinophagaceae</taxon>
        <taxon>Pseudobacter</taxon>
    </lineage>
</organism>
<keyword evidence="6" id="KW-1185">Reference proteome</keyword>
<dbReference type="InterPro" id="IPR027414">
    <property type="entry name" value="GH95_N_dom"/>
</dbReference>
<feature type="domain" description="Alpha fucosidase A-like C-terminal" evidence="3">
    <location>
        <begin position="727"/>
        <end position="797"/>
    </location>
</feature>
<feature type="domain" description="Glycosyl hydrolase family 95 catalytic" evidence="4">
    <location>
        <begin position="302"/>
        <end position="725"/>
    </location>
</feature>
<keyword evidence="1" id="KW-0732">Signal</keyword>
<reference evidence="5 6" key="1">
    <citation type="submission" date="2019-02" db="EMBL/GenBank/DDBJ databases">
        <title>Genomic Encyclopedia of Type Strains, Phase IV (KMG-IV): sequencing the most valuable type-strain genomes for metagenomic binning, comparative biology and taxonomic classification.</title>
        <authorList>
            <person name="Goeker M."/>
        </authorList>
    </citation>
    <scope>NUCLEOTIDE SEQUENCE [LARGE SCALE GENOMIC DNA]</scope>
    <source>
        <strain evidence="5 6">DSM 18116</strain>
    </source>
</reference>
<dbReference type="Proteomes" id="UP000293874">
    <property type="component" value="Unassembled WGS sequence"/>
</dbReference>
<dbReference type="Gene3D" id="1.50.10.10">
    <property type="match status" value="1"/>
</dbReference>
<gene>
    <name evidence="5" type="ORF">EV199_0655</name>
</gene>
<evidence type="ECO:0000256" key="1">
    <source>
        <dbReference type="SAM" id="SignalP"/>
    </source>
</evidence>
<evidence type="ECO:0000313" key="5">
    <source>
        <dbReference type="EMBL" id="RZS74804.1"/>
    </source>
</evidence>
<dbReference type="Gene3D" id="2.70.98.50">
    <property type="entry name" value="putative glycoside hydrolase family protein from bacillus halodurans"/>
    <property type="match status" value="1"/>
</dbReference>
<dbReference type="SUPFAM" id="SSF48208">
    <property type="entry name" value="Six-hairpin glycosidases"/>
    <property type="match status" value="1"/>
</dbReference>
<protein>
    <submittedName>
        <fullName evidence="5">Alpha-L-fucosidase 2</fullName>
    </submittedName>
</protein>
<dbReference type="PANTHER" id="PTHR31084:SF0">
    <property type="entry name" value="ALPHA-L-FUCOSIDASE 2"/>
    <property type="match status" value="1"/>
</dbReference>
<dbReference type="AlphaFoldDB" id="A0A4Q7N283"/>
<evidence type="ECO:0000259" key="4">
    <source>
        <dbReference type="Pfam" id="PF22124"/>
    </source>
</evidence>
<dbReference type="InterPro" id="IPR012341">
    <property type="entry name" value="6hp_glycosidase-like_sf"/>
</dbReference>
<feature type="domain" description="Glycosyl hydrolase family 95 N-terminal" evidence="2">
    <location>
        <begin position="27"/>
        <end position="274"/>
    </location>
</feature>
<dbReference type="FunFam" id="1.50.10.10:FF:000028">
    <property type="entry name" value="Alpha-L-fucosidase 2"/>
    <property type="match status" value="1"/>
</dbReference>
<proteinExistence type="predicted"/>
<evidence type="ECO:0000313" key="6">
    <source>
        <dbReference type="Proteomes" id="UP000293874"/>
    </source>
</evidence>
<feature type="chain" id="PRO_5020850221" evidence="1">
    <location>
        <begin position="20"/>
        <end position="850"/>
    </location>
</feature>
<feature type="signal peptide" evidence="1">
    <location>
        <begin position="1"/>
        <end position="19"/>
    </location>
</feature>
<dbReference type="OrthoDB" id="9768507at2"/>
<dbReference type="RefSeq" id="WP_130539241.1">
    <property type="nucleotide sequence ID" value="NZ_CP042431.1"/>
</dbReference>
<sequence>MKRIIIFSLIFLQSWLASAQYDPALKLWYNTPATIWEEALPLGNGKTGAMVFGSVQKERFQLNDNTLWSGFPEPGNNPNGPTVLPQVREAVFTGDYELAAKLWKKMQGPYSARYLPLGDLWLTFDHKDSVTEKYHRELDLNNAISTVRYTKDGVEYTRETFTSFPAKAMVVRLTANKKNALNFRVDLSSKLRFTTKAEANNLLVLKGKAPKFVANRPSEPKQVEYDDEKGEGMTFEIQVKLVNEGGKLSATGDQLTVSNASSVTIYLTEATSFNGLNRSAAFQGKNPSIEAMSKMGKVSSISYDVLKKAHIADYQSLFNRVKLNLGVDAESLKLPTDLRLKTFSKRGGDNPLVSLYYQFGRYLMIAASRTGSRPTNLQGIWNDHVQPPWGSNYTTNINTEMNYWLAENTNLSECHQPLFDFMKELAVNGAVTAKVNYNIDEGWVVHHNTDLWAKTSPPGGYEWDEKGMPRWSCWPMAGVWFATHCWEHYLFTGDLKFLREQAYPLMKGAAQFQLHWLIKDPASNYLITNPSTSPENTLKKDGKEYQVSMATTMDMSLLRELFTALINAADLLKTDAAFKAELEKAKAQLYPYHIGQYGQLQEWFKDWDQPTDKHRHLSHLFGLYPGSQITPLQTPELAAAAKQSLIHRGDVSTGWSMAWKVNWWARLQDGEHAYKILSDAFTYINPREIRETMGGGGTYPNLFDAHPPFQIDGNFGATAGITEMLLQSHDGRISLLPALPAAWPAGSVRGIKARGNFTVSLQWKNQKLEKAIIYSGSGGNCRIRTSIPVRVVEVHAKSASGNNPNKLNVSYGIPPYEVVNKSAITPLPASTEFVIDFNTVKGKTYTILPK</sequence>
<name>A0A4Q7N283_9BACT</name>
<dbReference type="Gene3D" id="2.60.40.1180">
    <property type="entry name" value="Golgi alpha-mannosidase II"/>
    <property type="match status" value="1"/>
</dbReference>